<reference evidence="3" key="1">
    <citation type="journal article" date="2019" name="Int. J. Syst. Evol. Microbiol.">
        <title>The Global Catalogue of Microorganisms (GCM) 10K type strain sequencing project: providing services to taxonomists for standard genome sequencing and annotation.</title>
        <authorList>
            <consortium name="The Broad Institute Genomics Platform"/>
            <consortium name="The Broad Institute Genome Sequencing Center for Infectious Disease"/>
            <person name="Wu L."/>
            <person name="Ma J."/>
        </authorList>
    </citation>
    <scope>NUCLEOTIDE SEQUENCE [LARGE SCALE GENOMIC DNA]</scope>
    <source>
        <strain evidence="3">CCUG 37865</strain>
    </source>
</reference>
<dbReference type="Pfam" id="PF08378">
    <property type="entry name" value="NERD"/>
    <property type="match status" value="1"/>
</dbReference>
<dbReference type="InterPro" id="IPR011528">
    <property type="entry name" value="NERD"/>
</dbReference>
<dbReference type="PROSITE" id="PS50965">
    <property type="entry name" value="NERD"/>
    <property type="match status" value="1"/>
</dbReference>
<proteinExistence type="predicted"/>
<gene>
    <name evidence="2" type="ORF">ACFOY7_06610</name>
</gene>
<name>A0ABV8WSB8_9BACI</name>
<accession>A0ABV8WSB8</accession>
<organism evidence="2 3">
    <name type="scientific">Gracilibacillus xinjiangensis</name>
    <dbReference type="NCBI Taxonomy" id="1193282"/>
    <lineage>
        <taxon>Bacteria</taxon>
        <taxon>Bacillati</taxon>
        <taxon>Bacillota</taxon>
        <taxon>Bacilli</taxon>
        <taxon>Bacillales</taxon>
        <taxon>Bacillaceae</taxon>
        <taxon>Gracilibacillus</taxon>
    </lineage>
</organism>
<protein>
    <submittedName>
        <fullName evidence="2">Nuclease-related domain-containing protein</fullName>
    </submittedName>
</protein>
<evidence type="ECO:0000313" key="3">
    <source>
        <dbReference type="Proteomes" id="UP001595882"/>
    </source>
</evidence>
<dbReference type="Proteomes" id="UP001595882">
    <property type="component" value="Unassembled WGS sequence"/>
</dbReference>
<keyword evidence="3" id="KW-1185">Reference proteome</keyword>
<sequence>MIYKERRKSSELLMLEALFVRNGLSEKDSQYFRGLEKGYQGELLFDSWMEKLTSDCLVINDLLLKQKNNHFQIDTILLLAGKIILFEIKNYEGDHFYEADHLYRISKEERNNPLLQLEKSESLLRQLLQSYDFEFPVHSYVVFVNSAFTMYQAPLNKPFIYPTQIRKFLQQFNQVKLTISAKEQHLAKHLTSLHISKSPISQVPEYDFDTIKKGIACSRCKSFHLYTDGRKCICKQCNQAEFVESAVLRNVKEYRLLFPEREITTNDIYEWCKIISSKQRIQRILDKHFNKVFLSRFTYYEIKERGEGC</sequence>
<dbReference type="EMBL" id="JBHSDT010000004">
    <property type="protein sequence ID" value="MFC4402740.1"/>
    <property type="molecule type" value="Genomic_DNA"/>
</dbReference>
<comment type="caution">
    <text evidence="2">The sequence shown here is derived from an EMBL/GenBank/DDBJ whole genome shotgun (WGS) entry which is preliminary data.</text>
</comment>
<evidence type="ECO:0000313" key="2">
    <source>
        <dbReference type="EMBL" id="MFC4402740.1"/>
    </source>
</evidence>
<dbReference type="RefSeq" id="WP_390250611.1">
    <property type="nucleotide sequence ID" value="NZ_JBHSDT010000004.1"/>
</dbReference>
<feature type="domain" description="NERD" evidence="1">
    <location>
        <begin position="37"/>
        <end position="147"/>
    </location>
</feature>
<evidence type="ECO:0000259" key="1">
    <source>
        <dbReference type="PROSITE" id="PS50965"/>
    </source>
</evidence>